<evidence type="ECO:0000313" key="2">
    <source>
        <dbReference type="Proteomes" id="UP000319732"/>
    </source>
</evidence>
<dbReference type="Proteomes" id="UP000319732">
    <property type="component" value="Unassembled WGS sequence"/>
</dbReference>
<keyword evidence="2" id="KW-1185">Reference proteome</keyword>
<dbReference type="AlphaFoldDB" id="A0A545T012"/>
<name>A0A545T012_9GAMM</name>
<organism evidence="1 2">
    <name type="scientific">Exilibacterium tricleocarpae</name>
    <dbReference type="NCBI Taxonomy" id="2591008"/>
    <lineage>
        <taxon>Bacteria</taxon>
        <taxon>Pseudomonadati</taxon>
        <taxon>Pseudomonadota</taxon>
        <taxon>Gammaproteobacteria</taxon>
        <taxon>Cellvibrionales</taxon>
        <taxon>Cellvibrionaceae</taxon>
        <taxon>Exilibacterium</taxon>
    </lineage>
</organism>
<comment type="caution">
    <text evidence="1">The sequence shown here is derived from an EMBL/GenBank/DDBJ whole genome shotgun (WGS) entry which is preliminary data.</text>
</comment>
<gene>
    <name evidence="1" type="ORF">FKG94_21090</name>
</gene>
<accession>A0A545T012</accession>
<evidence type="ECO:0000313" key="1">
    <source>
        <dbReference type="EMBL" id="TQV70521.1"/>
    </source>
</evidence>
<dbReference type="RefSeq" id="WP_142928930.1">
    <property type="nucleotide sequence ID" value="NZ_ML660102.1"/>
</dbReference>
<proteinExistence type="predicted"/>
<sequence length="136" mass="15397">MMPFTGLYSLRNGYFNAAVLKPLFQGVYLQAATSKHLSKSTYLKAPIPQSLLYKVYFIACTPKRPLQNASFKITTLARFPKASAATFTPELVRQTLAIYKPICKRRNVRQTAARTLQLPPVVILPVMQDFPDSHRH</sequence>
<dbReference type="EMBL" id="VHSG01000024">
    <property type="protein sequence ID" value="TQV70521.1"/>
    <property type="molecule type" value="Genomic_DNA"/>
</dbReference>
<reference evidence="1 2" key="1">
    <citation type="submission" date="2019-06" db="EMBL/GenBank/DDBJ databases">
        <title>Whole genome sequence for Cellvibrionaceae sp. R142.</title>
        <authorList>
            <person name="Wang G."/>
        </authorList>
    </citation>
    <scope>NUCLEOTIDE SEQUENCE [LARGE SCALE GENOMIC DNA]</scope>
    <source>
        <strain evidence="1 2">R142</strain>
    </source>
</reference>
<protein>
    <submittedName>
        <fullName evidence="1">Uncharacterized protein</fullName>
    </submittedName>
</protein>